<evidence type="ECO:0000313" key="1">
    <source>
        <dbReference type="EMBL" id="RGD77435.1"/>
    </source>
</evidence>
<dbReference type="Proteomes" id="UP000261032">
    <property type="component" value="Unassembled WGS sequence"/>
</dbReference>
<sequence>MGLDMYLLKQKKHSILSRKEIDCLMWYVTCKKRGIKEEEIVKNNKTVFNDINKIAGKIEMNINDINTLERYLSPYYAQHIGYWRKANQIHKWFVDNIQDGIDDQRIYEISKEELERLLKICKDIKETCILNDKGMIKNADIPKKLLPACEGFFFGSYEYDKNYLLDIEDTICIISSVLKETDFDEEAVEYTSWW</sequence>
<evidence type="ECO:0000313" key="2">
    <source>
        <dbReference type="Proteomes" id="UP000261032"/>
    </source>
</evidence>
<dbReference type="RefSeq" id="WP_117582619.1">
    <property type="nucleotide sequence ID" value="NZ_QUSL01000056.1"/>
</dbReference>
<gene>
    <name evidence="1" type="ORF">DXB93_17920</name>
</gene>
<dbReference type="EMBL" id="QUSL01000056">
    <property type="protein sequence ID" value="RGD77435.1"/>
    <property type="molecule type" value="Genomic_DNA"/>
</dbReference>
<organism evidence="1 2">
    <name type="scientific">Thomasclavelia ramosa</name>
    <dbReference type="NCBI Taxonomy" id="1547"/>
    <lineage>
        <taxon>Bacteria</taxon>
        <taxon>Bacillati</taxon>
        <taxon>Bacillota</taxon>
        <taxon>Erysipelotrichia</taxon>
        <taxon>Erysipelotrichales</taxon>
        <taxon>Coprobacillaceae</taxon>
        <taxon>Thomasclavelia</taxon>
    </lineage>
</organism>
<name>A0A3E3E6D2_9FIRM</name>
<dbReference type="AlphaFoldDB" id="A0A3E3E6D2"/>
<protein>
    <submittedName>
        <fullName evidence="1">Uncharacterized protein</fullName>
    </submittedName>
</protein>
<proteinExistence type="predicted"/>
<accession>A0A3E3E6D2</accession>
<comment type="caution">
    <text evidence="1">The sequence shown here is derived from an EMBL/GenBank/DDBJ whole genome shotgun (WGS) entry which is preliminary data.</text>
</comment>
<reference evidence="1 2" key="1">
    <citation type="submission" date="2018-08" db="EMBL/GenBank/DDBJ databases">
        <title>A genome reference for cultivated species of the human gut microbiota.</title>
        <authorList>
            <person name="Zou Y."/>
            <person name="Xue W."/>
            <person name="Luo G."/>
        </authorList>
    </citation>
    <scope>NUCLEOTIDE SEQUENCE [LARGE SCALE GENOMIC DNA]</scope>
    <source>
        <strain evidence="1 2">OM06-4</strain>
    </source>
</reference>